<keyword evidence="3" id="KW-1185">Reference proteome</keyword>
<accession>A0A4Q2IY34</accession>
<comment type="caution">
    <text evidence="2">The sequence shown here is derived from an EMBL/GenBank/DDBJ whole genome shotgun (WGS) entry which is preliminary data.</text>
</comment>
<dbReference type="InterPro" id="IPR006531">
    <property type="entry name" value="Gp5/Vgr_OB"/>
</dbReference>
<dbReference type="NCBIfam" id="TIGR01644">
    <property type="entry name" value="phage_P2_V"/>
    <property type="match status" value="1"/>
</dbReference>
<dbReference type="RefSeq" id="WP_129340941.1">
    <property type="nucleotide sequence ID" value="NZ_JACIDD010000001.1"/>
</dbReference>
<feature type="domain" description="Gp5/Type VI secretion system Vgr protein OB-fold" evidence="1">
    <location>
        <begin position="25"/>
        <end position="81"/>
    </location>
</feature>
<organism evidence="2 3">
    <name type="scientific">Sphingomonas desiccabilis</name>
    <dbReference type="NCBI Taxonomy" id="429134"/>
    <lineage>
        <taxon>Bacteria</taxon>
        <taxon>Pseudomonadati</taxon>
        <taxon>Pseudomonadota</taxon>
        <taxon>Alphaproteobacteria</taxon>
        <taxon>Sphingomonadales</taxon>
        <taxon>Sphingomonadaceae</taxon>
        <taxon>Sphingomonas</taxon>
    </lineage>
</organism>
<protein>
    <submittedName>
        <fullName evidence="2">Phage baseplate assembly protein V</fullName>
    </submittedName>
</protein>
<dbReference type="AlphaFoldDB" id="A0A4Q2IY34"/>
<evidence type="ECO:0000313" key="2">
    <source>
        <dbReference type="EMBL" id="RXZ35699.1"/>
    </source>
</evidence>
<reference evidence="2 3" key="1">
    <citation type="submission" date="2019-01" db="EMBL/GenBank/DDBJ databases">
        <title>Sphingomonas mucosissima sp. nov. and Sphingomonas desiccabilis sp. nov., from biological soil crusts in the Colorado Plateau, USA.</title>
        <authorList>
            <person name="Zhu D."/>
        </authorList>
    </citation>
    <scope>NUCLEOTIDE SEQUENCE [LARGE SCALE GENOMIC DNA]</scope>
    <source>
        <strain evidence="2 3">CP1D</strain>
    </source>
</reference>
<proteinExistence type="predicted"/>
<evidence type="ECO:0000313" key="3">
    <source>
        <dbReference type="Proteomes" id="UP000292347"/>
    </source>
</evidence>
<dbReference type="InterPro" id="IPR037026">
    <property type="entry name" value="Vgr_OB-fold_dom_sf"/>
</dbReference>
<dbReference type="Proteomes" id="UP000292347">
    <property type="component" value="Unassembled WGS sequence"/>
</dbReference>
<dbReference type="EMBL" id="SDPT01000001">
    <property type="protein sequence ID" value="RXZ35699.1"/>
    <property type="molecule type" value="Genomic_DNA"/>
</dbReference>
<dbReference type="Gene3D" id="6.20.150.10">
    <property type="match status" value="1"/>
</dbReference>
<dbReference type="OrthoDB" id="4931325at2"/>
<dbReference type="Pfam" id="PF04717">
    <property type="entry name" value="Phage_base_V"/>
    <property type="match status" value="1"/>
</dbReference>
<dbReference type="InterPro" id="IPR013046">
    <property type="entry name" value="GpV/Gp45"/>
</dbReference>
<gene>
    <name evidence="2" type="ORF">EO081_05895</name>
</gene>
<dbReference type="Gene3D" id="2.40.50.230">
    <property type="entry name" value="Gp5 N-terminal domain"/>
    <property type="match status" value="1"/>
</dbReference>
<name>A0A4Q2IY34_9SPHN</name>
<evidence type="ECO:0000259" key="1">
    <source>
        <dbReference type="Pfam" id="PF04717"/>
    </source>
</evidence>
<sequence>MAEPVDTPRLIGDLLREGVVIERVGATCRVAIGDLESGPIPWLAGRAGDTTIWSPPSVGEQVAVLSPEGDIERAIVLPGIFSDAHPAPGGDTTHIAFSDGTWIGYDPGAGEAMVALGDGTSLSIAPGKIRINCDVEIAGKLTATDDVVGAGKSLKDHVHTKVQAGGAISGPPQ</sequence>